<dbReference type="OrthoDB" id="9804819at2"/>
<gene>
    <name evidence="5" type="ORF">EI981_19105</name>
</gene>
<evidence type="ECO:0000256" key="2">
    <source>
        <dbReference type="ARBA" id="ARBA00022741"/>
    </source>
</evidence>
<dbReference type="InterPro" id="IPR003593">
    <property type="entry name" value="AAA+_ATPase"/>
</dbReference>
<dbReference type="GO" id="GO:0016887">
    <property type="term" value="F:ATP hydrolysis activity"/>
    <property type="evidence" value="ECO:0007669"/>
    <property type="project" value="InterPro"/>
</dbReference>
<keyword evidence="1" id="KW-0813">Transport</keyword>
<reference evidence="6" key="1">
    <citation type="submission" date="2018-12" db="EMBL/GenBank/DDBJ databases">
        <title>Complete genome sequence of Paenibacillus sp. MBLB1234.</title>
        <authorList>
            <person name="Nam Y.-D."/>
            <person name="Kang J."/>
            <person name="Chung W.-H."/>
            <person name="Park Y.S."/>
        </authorList>
    </citation>
    <scope>NUCLEOTIDE SEQUENCE [LARGE SCALE GENOMIC DNA]</scope>
    <source>
        <strain evidence="6">MBLB1234</strain>
    </source>
</reference>
<dbReference type="PANTHER" id="PTHR42711:SF1">
    <property type="entry name" value="ABC-TRANSPORT PROTEIN, ATP-BINDING COMPONENT"/>
    <property type="match status" value="1"/>
</dbReference>
<protein>
    <submittedName>
        <fullName evidence="5">ABC transporter ATP-binding protein</fullName>
    </submittedName>
</protein>
<dbReference type="AlphaFoldDB" id="A0A3Q9IA31"/>
<evidence type="ECO:0000256" key="1">
    <source>
        <dbReference type="ARBA" id="ARBA00022448"/>
    </source>
</evidence>
<dbReference type="EMBL" id="CP034346">
    <property type="protein sequence ID" value="AZS16346.1"/>
    <property type="molecule type" value="Genomic_DNA"/>
</dbReference>
<dbReference type="Pfam" id="PF00005">
    <property type="entry name" value="ABC_tran"/>
    <property type="match status" value="1"/>
</dbReference>
<dbReference type="RefSeq" id="WP_127000864.1">
    <property type="nucleotide sequence ID" value="NZ_CP034346.1"/>
</dbReference>
<evidence type="ECO:0000256" key="3">
    <source>
        <dbReference type="ARBA" id="ARBA00022840"/>
    </source>
</evidence>
<proteinExistence type="predicted"/>
<dbReference type="InterPro" id="IPR003439">
    <property type="entry name" value="ABC_transporter-like_ATP-bd"/>
</dbReference>
<evidence type="ECO:0000259" key="4">
    <source>
        <dbReference type="PROSITE" id="PS50893"/>
    </source>
</evidence>
<keyword evidence="3 5" id="KW-0067">ATP-binding</keyword>
<evidence type="ECO:0000313" key="5">
    <source>
        <dbReference type="EMBL" id="AZS16346.1"/>
    </source>
</evidence>
<dbReference type="PROSITE" id="PS00211">
    <property type="entry name" value="ABC_TRANSPORTER_1"/>
    <property type="match status" value="1"/>
</dbReference>
<dbReference type="GO" id="GO:0005524">
    <property type="term" value="F:ATP binding"/>
    <property type="evidence" value="ECO:0007669"/>
    <property type="project" value="UniProtKB-KW"/>
</dbReference>
<feature type="domain" description="ABC transporter" evidence="4">
    <location>
        <begin position="4"/>
        <end position="254"/>
    </location>
</feature>
<name>A0A3Q9IA31_9BACL</name>
<dbReference type="InterPro" id="IPR027417">
    <property type="entry name" value="P-loop_NTPase"/>
</dbReference>
<dbReference type="PANTHER" id="PTHR42711">
    <property type="entry name" value="ABC TRANSPORTER ATP-BINDING PROTEIN"/>
    <property type="match status" value="1"/>
</dbReference>
<dbReference type="InterPro" id="IPR050763">
    <property type="entry name" value="ABC_transporter_ATP-binding"/>
</dbReference>
<keyword evidence="6" id="KW-1185">Reference proteome</keyword>
<evidence type="ECO:0000313" key="6">
    <source>
        <dbReference type="Proteomes" id="UP000270678"/>
    </source>
</evidence>
<dbReference type="PROSITE" id="PS50893">
    <property type="entry name" value="ABC_TRANSPORTER_2"/>
    <property type="match status" value="1"/>
</dbReference>
<dbReference type="Proteomes" id="UP000270678">
    <property type="component" value="Chromosome"/>
</dbReference>
<dbReference type="SUPFAM" id="SSF52540">
    <property type="entry name" value="P-loop containing nucleoside triphosphate hydrolases"/>
    <property type="match status" value="1"/>
</dbReference>
<dbReference type="Gene3D" id="3.40.50.300">
    <property type="entry name" value="P-loop containing nucleotide triphosphate hydrolases"/>
    <property type="match status" value="1"/>
</dbReference>
<dbReference type="SMART" id="SM00382">
    <property type="entry name" value="AAA"/>
    <property type="match status" value="1"/>
</dbReference>
<keyword evidence="2" id="KW-0547">Nucleotide-binding</keyword>
<sequence length="331" mass="37698">MNFIEVKHLIKEFKSAQSSKRGIRDKLLNVQETKRAVDGIDFSIQQGEIVGYIGPNGAGKSTTIKILTGILVPTSGEVIVNGLVPYKSRKQHASNIGVVFGQRTQLWWELPVADSLNLLKHIYKVPDPIFRKNLELYHDILSIGEFIHKPVRQLSLGQRMRADFAASLLHNPNILFLDEPTIGLDIVVKEKIRHFIKTINEERGVTVILTTHDMGDIERLCKRTIVIDKGKKIYDGNVQEMKTHFGKRRILVMELSESFKGIEMNGVTLEQEEGLTVTLSFDKELVSPAQIIAEFMKNYEIRDLTIQEPQIQDIVKLIYEGQYSESPMFEK</sequence>
<accession>A0A3Q9IA31</accession>
<dbReference type="InterPro" id="IPR017871">
    <property type="entry name" value="ABC_transporter-like_CS"/>
</dbReference>
<organism evidence="5 6">
    <name type="scientific">Paenibacillus lutimineralis</name>
    <dbReference type="NCBI Taxonomy" id="2707005"/>
    <lineage>
        <taxon>Bacteria</taxon>
        <taxon>Bacillati</taxon>
        <taxon>Bacillota</taxon>
        <taxon>Bacilli</taxon>
        <taxon>Bacillales</taxon>
        <taxon>Paenibacillaceae</taxon>
        <taxon>Paenibacillus</taxon>
    </lineage>
</organism>
<dbReference type="KEGG" id="plut:EI981_19105"/>